<evidence type="ECO:0000256" key="7">
    <source>
        <dbReference type="ARBA" id="ARBA00022741"/>
    </source>
</evidence>
<comment type="subcellular location">
    <subcellularLocation>
        <location evidence="1 14">Cytoplasm</location>
    </subcellularLocation>
</comment>
<keyword evidence="6 14" id="KW-0132">Cell division</keyword>
<dbReference type="Pfam" id="PF02875">
    <property type="entry name" value="Mur_ligase_C"/>
    <property type="match status" value="1"/>
</dbReference>
<reference evidence="18" key="1">
    <citation type="submission" date="2008-05" db="EMBL/GenBank/DDBJ databases">
        <title>Genome sequence of Riesia pediculicola USDA.</title>
        <authorList>
            <person name="Kirkness E.F."/>
        </authorList>
    </citation>
    <scope>NUCLEOTIDE SEQUENCE [LARGE SCALE GENOMIC DNA]</scope>
    <source>
        <strain evidence="18">USDA</strain>
    </source>
</reference>
<dbReference type="Gene3D" id="3.40.1190.10">
    <property type="entry name" value="Mur-like, catalytic domain"/>
    <property type="match status" value="1"/>
</dbReference>
<dbReference type="GO" id="GO:0008763">
    <property type="term" value="F:UDP-N-acetylmuramate-L-alanine ligase activity"/>
    <property type="evidence" value="ECO:0007669"/>
    <property type="project" value="UniProtKB-UniRule"/>
</dbReference>
<evidence type="ECO:0000256" key="10">
    <source>
        <dbReference type="ARBA" id="ARBA00022984"/>
    </source>
</evidence>
<dbReference type="PANTHER" id="PTHR43445">
    <property type="entry name" value="UDP-N-ACETYLMURAMATE--L-ALANINE LIGASE-RELATED"/>
    <property type="match status" value="1"/>
</dbReference>
<feature type="domain" description="Mur ligase C-terminal" evidence="16">
    <location>
        <begin position="342"/>
        <end position="460"/>
    </location>
</feature>
<evidence type="ECO:0000256" key="11">
    <source>
        <dbReference type="ARBA" id="ARBA00023306"/>
    </source>
</evidence>
<dbReference type="AlphaFoldDB" id="D4G8R0"/>
<dbReference type="Proteomes" id="UP000001700">
    <property type="component" value="Chromosome"/>
</dbReference>
<evidence type="ECO:0000313" key="19">
    <source>
        <dbReference type="Proteomes" id="UP000001700"/>
    </source>
</evidence>
<proteinExistence type="inferred from homology"/>
<dbReference type="GO" id="GO:0005524">
    <property type="term" value="F:ATP binding"/>
    <property type="evidence" value="ECO:0007669"/>
    <property type="project" value="UniProtKB-UniRule"/>
</dbReference>
<accession>D4G8R0</accession>
<feature type="domain" description="Mur ligase N-terminal catalytic" evidence="15">
    <location>
        <begin position="16"/>
        <end position="113"/>
    </location>
</feature>
<evidence type="ECO:0000256" key="12">
    <source>
        <dbReference type="ARBA" id="ARBA00023316"/>
    </source>
</evidence>
<dbReference type="GO" id="GO:0051301">
    <property type="term" value="P:cell division"/>
    <property type="evidence" value="ECO:0007669"/>
    <property type="project" value="UniProtKB-KW"/>
</dbReference>
<dbReference type="KEGG" id="rip:RIEPE_0480"/>
<evidence type="ECO:0000259" key="15">
    <source>
        <dbReference type="Pfam" id="PF01225"/>
    </source>
</evidence>
<keyword evidence="11 14" id="KW-0131">Cell cycle</keyword>
<feature type="binding site" evidence="14">
    <location>
        <begin position="121"/>
        <end position="127"/>
    </location>
    <ligand>
        <name>ATP</name>
        <dbReference type="ChEBI" id="CHEBI:30616"/>
    </ligand>
</feature>
<dbReference type="InterPro" id="IPR005758">
    <property type="entry name" value="UDP-N-AcMur_Ala_ligase_MurC"/>
</dbReference>
<keyword evidence="10 14" id="KW-0573">Peptidoglycan synthesis</keyword>
<dbReference type="SUPFAM" id="SSF53244">
    <property type="entry name" value="MurD-like peptide ligases, peptide-binding domain"/>
    <property type="match status" value="1"/>
</dbReference>
<dbReference type="OrthoDB" id="9804126at2"/>
<dbReference type="PANTHER" id="PTHR43445:SF3">
    <property type="entry name" value="UDP-N-ACETYLMURAMATE--L-ALANINE LIGASE"/>
    <property type="match status" value="1"/>
</dbReference>
<dbReference type="Gene3D" id="3.40.50.720">
    <property type="entry name" value="NAD(P)-binding Rossmann-like Domain"/>
    <property type="match status" value="1"/>
</dbReference>
<dbReference type="InterPro" id="IPR036565">
    <property type="entry name" value="Mur-like_cat_sf"/>
</dbReference>
<protein>
    <recommendedName>
        <fullName evidence="3 14">UDP-N-acetylmuramate--L-alanine ligase</fullName>
        <ecNumber evidence="3 14">6.3.2.8</ecNumber>
    </recommendedName>
    <alternativeName>
        <fullName evidence="14">UDP-N-acetylmuramoyl-L-alanine synthetase</fullName>
    </alternativeName>
</protein>
<name>D4G8R0_RIEPU</name>
<evidence type="ECO:0000256" key="8">
    <source>
        <dbReference type="ARBA" id="ARBA00022840"/>
    </source>
</evidence>
<dbReference type="InterPro" id="IPR004101">
    <property type="entry name" value="Mur_ligase_C"/>
</dbReference>
<comment type="catalytic activity">
    <reaction evidence="13 14">
        <text>UDP-N-acetyl-alpha-D-muramate + L-alanine + ATP = UDP-N-acetyl-alpha-D-muramoyl-L-alanine + ADP + phosphate + H(+)</text>
        <dbReference type="Rhea" id="RHEA:23372"/>
        <dbReference type="ChEBI" id="CHEBI:15378"/>
        <dbReference type="ChEBI" id="CHEBI:30616"/>
        <dbReference type="ChEBI" id="CHEBI:43474"/>
        <dbReference type="ChEBI" id="CHEBI:57972"/>
        <dbReference type="ChEBI" id="CHEBI:70757"/>
        <dbReference type="ChEBI" id="CHEBI:83898"/>
        <dbReference type="ChEBI" id="CHEBI:456216"/>
        <dbReference type="EC" id="6.3.2.8"/>
    </reaction>
</comment>
<evidence type="ECO:0000256" key="4">
    <source>
        <dbReference type="ARBA" id="ARBA00022490"/>
    </source>
</evidence>
<evidence type="ECO:0000256" key="14">
    <source>
        <dbReference type="HAMAP-Rule" id="MF_00046"/>
    </source>
</evidence>
<gene>
    <name evidence="14 18" type="primary">murC</name>
    <name evidence="18" type="ordered locus">RIEPE_0480</name>
</gene>
<dbReference type="InterPro" id="IPR000713">
    <property type="entry name" value="Mur_ligase_N"/>
</dbReference>
<keyword evidence="8 14" id="KW-0067">ATP-binding</keyword>
<dbReference type="InterPro" id="IPR036615">
    <property type="entry name" value="Mur_ligase_C_dom_sf"/>
</dbReference>
<keyword evidence="9 14" id="KW-0133">Cell shape</keyword>
<dbReference type="Pfam" id="PF01225">
    <property type="entry name" value="Mur_ligase"/>
    <property type="match status" value="1"/>
</dbReference>
<dbReference type="NCBIfam" id="TIGR01082">
    <property type="entry name" value="murC"/>
    <property type="match status" value="1"/>
</dbReference>
<comment type="pathway">
    <text evidence="2 14">Cell wall biogenesis; peptidoglycan biosynthesis.</text>
</comment>
<dbReference type="Gene3D" id="3.90.190.20">
    <property type="entry name" value="Mur ligase, C-terminal domain"/>
    <property type="match status" value="1"/>
</dbReference>
<dbReference type="EMBL" id="CP001085">
    <property type="protein sequence ID" value="ADD79556.1"/>
    <property type="molecule type" value="Genomic_DNA"/>
</dbReference>
<evidence type="ECO:0000256" key="5">
    <source>
        <dbReference type="ARBA" id="ARBA00022598"/>
    </source>
</evidence>
<organism evidence="18 19">
    <name type="scientific">Riesia pediculicola (strain USDA)</name>
    <dbReference type="NCBI Taxonomy" id="515618"/>
    <lineage>
        <taxon>Bacteria</taxon>
        <taxon>Pseudomonadati</taxon>
        <taxon>Pseudomonadota</taxon>
        <taxon>Gammaproteobacteria</taxon>
        <taxon>Enterobacterales</taxon>
        <taxon>Enterobacteriaceae</taxon>
        <taxon>Candidatus Riesia</taxon>
    </lineage>
</organism>
<evidence type="ECO:0000256" key="2">
    <source>
        <dbReference type="ARBA" id="ARBA00004752"/>
    </source>
</evidence>
<keyword evidence="12 14" id="KW-0961">Cell wall biogenesis/degradation</keyword>
<keyword evidence="7 14" id="KW-0547">Nucleotide-binding</keyword>
<evidence type="ECO:0000256" key="1">
    <source>
        <dbReference type="ARBA" id="ARBA00004496"/>
    </source>
</evidence>
<dbReference type="InterPro" id="IPR050061">
    <property type="entry name" value="MurCDEF_pg_biosynth"/>
</dbReference>
<dbReference type="HAMAP" id="MF_00046">
    <property type="entry name" value="MurC"/>
    <property type="match status" value="1"/>
</dbReference>
<dbReference type="EC" id="6.3.2.8" evidence="3 14"/>
<dbReference type="GO" id="GO:0009252">
    <property type="term" value="P:peptidoglycan biosynthetic process"/>
    <property type="evidence" value="ECO:0007669"/>
    <property type="project" value="UniProtKB-UniRule"/>
</dbReference>
<evidence type="ECO:0000313" key="18">
    <source>
        <dbReference type="EMBL" id="ADD79556.1"/>
    </source>
</evidence>
<dbReference type="InterPro" id="IPR013221">
    <property type="entry name" value="Mur_ligase_cen"/>
</dbReference>
<evidence type="ECO:0000256" key="6">
    <source>
        <dbReference type="ARBA" id="ARBA00022618"/>
    </source>
</evidence>
<evidence type="ECO:0000256" key="3">
    <source>
        <dbReference type="ARBA" id="ARBA00012211"/>
    </source>
</evidence>
<keyword evidence="4 14" id="KW-0963">Cytoplasm</keyword>
<dbReference type="eggNOG" id="COG0773">
    <property type="taxonomic scope" value="Bacteria"/>
</dbReference>
<dbReference type="GO" id="GO:0071555">
    <property type="term" value="P:cell wall organization"/>
    <property type="evidence" value="ECO:0007669"/>
    <property type="project" value="UniProtKB-KW"/>
</dbReference>
<dbReference type="Pfam" id="PF08245">
    <property type="entry name" value="Mur_ligase_M"/>
    <property type="match status" value="1"/>
</dbReference>
<dbReference type="STRING" id="515618.RIEPE_0480"/>
<evidence type="ECO:0000259" key="16">
    <source>
        <dbReference type="Pfam" id="PF02875"/>
    </source>
</evidence>
<keyword evidence="5 14" id="KW-0436">Ligase</keyword>
<dbReference type="SUPFAM" id="SSF51984">
    <property type="entry name" value="MurCD N-terminal domain"/>
    <property type="match status" value="1"/>
</dbReference>
<keyword evidence="19" id="KW-1185">Reference proteome</keyword>
<dbReference type="HOGENOM" id="CLU_028104_2_2_6"/>
<evidence type="ECO:0000256" key="13">
    <source>
        <dbReference type="ARBA" id="ARBA00047833"/>
    </source>
</evidence>
<dbReference type="RefSeq" id="WP_013087544.1">
    <property type="nucleotide sequence ID" value="NC_014109.1"/>
</dbReference>
<evidence type="ECO:0000259" key="17">
    <source>
        <dbReference type="Pfam" id="PF08245"/>
    </source>
</evidence>
<dbReference type="UniPathway" id="UPA00219"/>
<dbReference type="SUPFAM" id="SSF53623">
    <property type="entry name" value="MurD-like peptide ligases, catalytic domain"/>
    <property type="match status" value="1"/>
</dbReference>
<comment type="function">
    <text evidence="14">Cell wall formation.</text>
</comment>
<sequence length="485" mass="56146">MNLKELLSRNNPSKVKIYLIGIGGVGMGSLAKVLIESGYEIYGSDLLKNKMTDQLISMGAKINFFHRPKNVIGSDLIVISSAISQDNVEIVEAQKYNIPVFHRIEILSEIVKNRFSIVITGTHGKTTTTSMISEMLKNENFHPNYIIGGFSKSLKECAYWNERNEIVVIEMDESHPIFLQFDPSVLIVTGLEVDHINNYENSFKKLKHTFLKFIQKLSHFSKVILCIENSAIRSIIKNIHCQMITYGFRKDSHFRILSYEQKKNRCHFSILDPSHSIYSFQMNTPGVHNVLNATSTIILGKLFGIKEDRIQKSIKCFKGVSNRLDFLGKFILKNQDGNFCKFLLISDYGHHPNAIRFTIETIRVGWKRNRIIMIFQPHRYTRFQKFYNYFLNVLEKVDLLLITEICSSGEREISKLNVFSFHQEMKNRKKNTSFLFFKEDQLIDILKKVIQNKDIILVQSASEYDCIKICNTIKKISHPIGKYEI</sequence>
<comment type="similarity">
    <text evidence="14">Belongs to the MurCDEF family.</text>
</comment>
<feature type="domain" description="Mur ligase central" evidence="17">
    <location>
        <begin position="119"/>
        <end position="299"/>
    </location>
</feature>
<evidence type="ECO:0000256" key="9">
    <source>
        <dbReference type="ARBA" id="ARBA00022960"/>
    </source>
</evidence>
<dbReference type="GO" id="GO:0008360">
    <property type="term" value="P:regulation of cell shape"/>
    <property type="evidence" value="ECO:0007669"/>
    <property type="project" value="UniProtKB-KW"/>
</dbReference>
<dbReference type="GO" id="GO:0005737">
    <property type="term" value="C:cytoplasm"/>
    <property type="evidence" value="ECO:0007669"/>
    <property type="project" value="UniProtKB-SubCell"/>
</dbReference>